<evidence type="ECO:0008006" key="5">
    <source>
        <dbReference type="Google" id="ProtNLM"/>
    </source>
</evidence>
<dbReference type="RefSeq" id="WP_162390827.1">
    <property type="nucleotide sequence ID" value="NZ_CP045997.1"/>
</dbReference>
<dbReference type="Gene3D" id="3.20.20.80">
    <property type="entry name" value="Glycosidases"/>
    <property type="match status" value="1"/>
</dbReference>
<evidence type="ECO:0000259" key="2">
    <source>
        <dbReference type="Pfam" id="PF18120"/>
    </source>
</evidence>
<dbReference type="InterPro" id="IPR031330">
    <property type="entry name" value="Gly_Hdrlase_35_cat"/>
</dbReference>
<gene>
    <name evidence="3" type="ORF">GJR95_37830</name>
</gene>
<feature type="domain" description="Glycoside hydrolase 35 catalytic" evidence="1">
    <location>
        <begin position="35"/>
        <end position="276"/>
    </location>
</feature>
<protein>
    <recommendedName>
        <fullName evidence="5">Beta-galactosidase</fullName>
    </recommendedName>
</protein>
<evidence type="ECO:0000313" key="3">
    <source>
        <dbReference type="EMBL" id="QHW00436.1"/>
    </source>
</evidence>
<dbReference type="Gene3D" id="2.60.220.20">
    <property type="entry name" value="putative beta-Galactosidase from caulobacter crescentus"/>
    <property type="match status" value="1"/>
</dbReference>
<dbReference type="InterPro" id="IPR040719">
    <property type="entry name" value="DUF5597"/>
</dbReference>
<accession>A0A6P1W5Z3</accession>
<keyword evidence="4" id="KW-1185">Reference proteome</keyword>
<sequence>MRFLTFLVFFLMSGFSLFSQSYKLPHLEKRGNTLQLVVKDQPFLALGGELHNSTASGAAYMRPVWAQLKQKHVNTVLAPVYWELIEPREGTFDFALVDSMIAGARKQNLHLGILWFGAFKTTYSTYVPTWVKNNTQKYPRATNKQGEILPLLSTFSAASLQANANAFNKLMKHIRQVDEKAQTVIIVQVENEVGLFNSPRDYREEATKAYNEGVPADLMRYLEANKGKLQPEIDSIWRTNGYKASGSWEDVFGKSVLDEKNPNVLSYLPEELFSTYHYTKFVGQLAAAGKEAYPIPMFVNAWPKAPGFTGVPGKYPSGGPVPHTLDIWRANAPGIDFITPNVYAPKQGIYSLVNQYHRSGNPVFIPELKQGLEAANLTFWIYGQHDAICVAPFGIDAIPADQDPFTKTFAVLEQVQALILQHQGKGTMAGLFVDSTASSQTFALPGYTVKADLVIPRGFAGAAPAEKKPTMAGGLVIALGPDEFMAVGKDYELTFTPEKADPKKSQVDVDYLEEGSFVNDKWIVSRRLNGDEGTGGGSIGSFGLKNTKVGSLRFPKNARDGYSIVKIKFYRY</sequence>
<reference evidence="3 4" key="1">
    <citation type="submission" date="2019-11" db="EMBL/GenBank/DDBJ databases">
        <title>Spirosoma endbachense sp. nov., isolated from a natural salt meadow.</title>
        <authorList>
            <person name="Rojas J."/>
            <person name="Ambika Manirajan B."/>
            <person name="Ratering S."/>
            <person name="Suarez C."/>
            <person name="Geissler-Plaum R."/>
            <person name="Schnell S."/>
        </authorList>
    </citation>
    <scope>NUCLEOTIDE SEQUENCE [LARGE SCALE GENOMIC DNA]</scope>
    <source>
        <strain evidence="3 4">I-24</strain>
    </source>
</reference>
<evidence type="ECO:0000313" key="4">
    <source>
        <dbReference type="Proteomes" id="UP000464577"/>
    </source>
</evidence>
<dbReference type="KEGG" id="senf:GJR95_37830"/>
<dbReference type="InterPro" id="IPR017853">
    <property type="entry name" value="GH"/>
</dbReference>
<dbReference type="EMBL" id="CP045997">
    <property type="protein sequence ID" value="QHW00436.1"/>
    <property type="molecule type" value="Genomic_DNA"/>
</dbReference>
<dbReference type="Proteomes" id="UP000464577">
    <property type="component" value="Chromosome"/>
</dbReference>
<feature type="domain" description="DUF5597" evidence="2">
    <location>
        <begin position="405"/>
        <end position="534"/>
    </location>
</feature>
<proteinExistence type="predicted"/>
<dbReference type="AlphaFoldDB" id="A0A6P1W5Z3"/>
<dbReference type="Pfam" id="PF18120">
    <property type="entry name" value="DUF5597"/>
    <property type="match status" value="1"/>
</dbReference>
<organism evidence="3 4">
    <name type="scientific">Spirosoma endbachense</name>
    <dbReference type="NCBI Taxonomy" id="2666025"/>
    <lineage>
        <taxon>Bacteria</taxon>
        <taxon>Pseudomonadati</taxon>
        <taxon>Bacteroidota</taxon>
        <taxon>Cytophagia</taxon>
        <taxon>Cytophagales</taxon>
        <taxon>Cytophagaceae</taxon>
        <taxon>Spirosoma</taxon>
    </lineage>
</organism>
<evidence type="ECO:0000259" key="1">
    <source>
        <dbReference type="Pfam" id="PF01301"/>
    </source>
</evidence>
<name>A0A6P1W5Z3_9BACT</name>
<dbReference type="Pfam" id="PF01301">
    <property type="entry name" value="Glyco_hydro_35"/>
    <property type="match status" value="1"/>
</dbReference>
<dbReference type="SUPFAM" id="SSF51445">
    <property type="entry name" value="(Trans)glycosidases"/>
    <property type="match status" value="1"/>
</dbReference>